<gene>
    <name evidence="2" type="ordered locus">RPE_3641</name>
</gene>
<dbReference type="InterPro" id="IPR000073">
    <property type="entry name" value="AB_hydrolase_1"/>
</dbReference>
<protein>
    <submittedName>
        <fullName evidence="2">Alpha/beta hydrolase fold</fullName>
    </submittedName>
</protein>
<dbReference type="PANTHER" id="PTHR43689">
    <property type="entry name" value="HYDROLASE"/>
    <property type="match status" value="1"/>
</dbReference>
<dbReference type="Gene3D" id="3.40.50.1820">
    <property type="entry name" value="alpha/beta hydrolase"/>
    <property type="match status" value="1"/>
</dbReference>
<dbReference type="PANTHER" id="PTHR43689:SF8">
    <property type="entry name" value="ALPHA_BETA-HYDROLASES SUPERFAMILY PROTEIN"/>
    <property type="match status" value="1"/>
</dbReference>
<dbReference type="ESTHER" id="rhop5-q07kg3">
    <property type="family name" value="6_AlphaBeta_hydrolase"/>
</dbReference>
<dbReference type="SUPFAM" id="SSF53474">
    <property type="entry name" value="alpha/beta-Hydrolases"/>
    <property type="match status" value="1"/>
</dbReference>
<dbReference type="eggNOG" id="COG2267">
    <property type="taxonomic scope" value="Bacteria"/>
</dbReference>
<sequence length="358" mass="38538">MVANSLSVRADRSPSFFRRHPYAVAAAATAGALAASALINRQLAKSAERRNPPAGRFLKIDGVWLHYIERGAGEPLLLLHGNGSMIQDFDTSGLIDLAAANHRVIVFDRPGFGHSDRPRDVTWTPALQARLFKCALEQLGIRQTLVLGHSWGASVAIAMALDDPDLVRGLVLASGYYYPTLRADVVALSAPALPVIGDLASNTVSPMLSRLLWPLLMKHMFGPARVPEKFGGFPKEMAVRPSQIRASAEESALMIPDAAEYRERYAELKMPVVIIAGEQDRLVDVDTQSARLHGDIPGSKFHRIAQSGHMIHQTATADVLAAIHEVDARAGAHRTIDGAAPALTQTIPATSPGLRAAE</sequence>
<feature type="domain" description="AB hydrolase-1" evidence="1">
    <location>
        <begin position="75"/>
        <end position="312"/>
    </location>
</feature>
<dbReference type="STRING" id="316055.RPE_3641"/>
<name>Q07KG3_RHOP5</name>
<dbReference type="PRINTS" id="PR00111">
    <property type="entry name" value="ABHYDROLASE"/>
</dbReference>
<dbReference type="AlphaFoldDB" id="Q07KG3"/>
<evidence type="ECO:0000313" key="2">
    <source>
        <dbReference type="EMBL" id="ABJ07571.1"/>
    </source>
</evidence>
<proteinExistence type="predicted"/>
<reference evidence="2" key="1">
    <citation type="submission" date="2006-09" db="EMBL/GenBank/DDBJ databases">
        <title>Complete sequence of Rhodopseudomonas palustris BisA53.</title>
        <authorList>
            <consortium name="US DOE Joint Genome Institute"/>
            <person name="Copeland A."/>
            <person name="Lucas S."/>
            <person name="Lapidus A."/>
            <person name="Barry K."/>
            <person name="Detter J.C."/>
            <person name="Glavina del Rio T."/>
            <person name="Hammon N."/>
            <person name="Israni S."/>
            <person name="Dalin E."/>
            <person name="Tice H."/>
            <person name="Pitluck S."/>
            <person name="Chain P."/>
            <person name="Malfatti S."/>
            <person name="Shin M."/>
            <person name="Vergez L."/>
            <person name="Schmutz J."/>
            <person name="Larimer F."/>
            <person name="Land M."/>
            <person name="Hauser L."/>
            <person name="Pelletier D.A."/>
            <person name="Kyrpides N."/>
            <person name="Kim E."/>
            <person name="Harwood C.S."/>
            <person name="Oda Y."/>
            <person name="Richardson P."/>
        </authorList>
    </citation>
    <scope>NUCLEOTIDE SEQUENCE [LARGE SCALE GENOMIC DNA]</scope>
    <source>
        <strain evidence="2">BisA53</strain>
    </source>
</reference>
<keyword evidence="2" id="KW-0378">Hydrolase</keyword>
<dbReference type="PRINTS" id="PR00412">
    <property type="entry name" value="EPOXHYDRLASE"/>
</dbReference>
<accession>Q07KG3</accession>
<dbReference type="HOGENOM" id="CLU_020336_13_0_5"/>
<dbReference type="KEGG" id="rpe:RPE_3641"/>
<evidence type="ECO:0000259" key="1">
    <source>
        <dbReference type="Pfam" id="PF00561"/>
    </source>
</evidence>
<organism evidence="2">
    <name type="scientific">Rhodopseudomonas palustris (strain BisA53)</name>
    <dbReference type="NCBI Taxonomy" id="316055"/>
    <lineage>
        <taxon>Bacteria</taxon>
        <taxon>Pseudomonadati</taxon>
        <taxon>Pseudomonadota</taxon>
        <taxon>Alphaproteobacteria</taxon>
        <taxon>Hyphomicrobiales</taxon>
        <taxon>Nitrobacteraceae</taxon>
        <taxon>Rhodopseudomonas</taxon>
    </lineage>
</organism>
<dbReference type="InterPro" id="IPR029058">
    <property type="entry name" value="AB_hydrolase_fold"/>
</dbReference>
<dbReference type="Pfam" id="PF00561">
    <property type="entry name" value="Abhydrolase_1"/>
    <property type="match status" value="1"/>
</dbReference>
<dbReference type="InterPro" id="IPR000639">
    <property type="entry name" value="Epox_hydrolase-like"/>
</dbReference>
<dbReference type="GO" id="GO:0016787">
    <property type="term" value="F:hydrolase activity"/>
    <property type="evidence" value="ECO:0007669"/>
    <property type="project" value="UniProtKB-KW"/>
</dbReference>
<dbReference type="EMBL" id="CP000463">
    <property type="protein sequence ID" value="ABJ07571.1"/>
    <property type="molecule type" value="Genomic_DNA"/>
</dbReference>